<dbReference type="AlphaFoldDB" id="A0A6G0VR47"/>
<evidence type="ECO:0000313" key="1">
    <source>
        <dbReference type="EMBL" id="KAF0705425.1"/>
    </source>
</evidence>
<evidence type="ECO:0000313" key="2">
    <source>
        <dbReference type="Proteomes" id="UP000478052"/>
    </source>
</evidence>
<dbReference type="EMBL" id="VUJU01013248">
    <property type="protein sequence ID" value="KAF0705425.1"/>
    <property type="molecule type" value="Genomic_DNA"/>
</dbReference>
<name>A0A6G0VR47_APHCR</name>
<protein>
    <submittedName>
        <fullName evidence="1">Zinc finger MYM-type protein 1-like</fullName>
    </submittedName>
</protein>
<sequence>MSLTSTKTKERNTSLSLKKKLESVEFVLLLCLWEYILRPLHVVSKTLQNPHTNLHSACRNLKNAKEK</sequence>
<organism evidence="1 2">
    <name type="scientific">Aphis craccivora</name>
    <name type="common">Cowpea aphid</name>
    <dbReference type="NCBI Taxonomy" id="307492"/>
    <lineage>
        <taxon>Eukaryota</taxon>
        <taxon>Metazoa</taxon>
        <taxon>Ecdysozoa</taxon>
        <taxon>Arthropoda</taxon>
        <taxon>Hexapoda</taxon>
        <taxon>Insecta</taxon>
        <taxon>Pterygota</taxon>
        <taxon>Neoptera</taxon>
        <taxon>Paraneoptera</taxon>
        <taxon>Hemiptera</taxon>
        <taxon>Sternorrhyncha</taxon>
        <taxon>Aphidomorpha</taxon>
        <taxon>Aphidoidea</taxon>
        <taxon>Aphididae</taxon>
        <taxon>Aphidini</taxon>
        <taxon>Aphis</taxon>
        <taxon>Aphis</taxon>
    </lineage>
</organism>
<reference evidence="1 2" key="1">
    <citation type="submission" date="2019-08" db="EMBL/GenBank/DDBJ databases">
        <title>Whole genome of Aphis craccivora.</title>
        <authorList>
            <person name="Voronova N.V."/>
            <person name="Shulinski R.S."/>
            <person name="Bandarenka Y.V."/>
            <person name="Zhorov D.G."/>
            <person name="Warner D."/>
        </authorList>
    </citation>
    <scope>NUCLEOTIDE SEQUENCE [LARGE SCALE GENOMIC DNA]</scope>
    <source>
        <strain evidence="1">180601</strain>
        <tissue evidence="1">Whole Body</tissue>
    </source>
</reference>
<accession>A0A6G0VR47</accession>
<comment type="caution">
    <text evidence="1">The sequence shown here is derived from an EMBL/GenBank/DDBJ whole genome shotgun (WGS) entry which is preliminary data.</text>
</comment>
<keyword evidence="2" id="KW-1185">Reference proteome</keyword>
<proteinExistence type="predicted"/>
<dbReference type="Proteomes" id="UP000478052">
    <property type="component" value="Unassembled WGS sequence"/>
</dbReference>
<gene>
    <name evidence="1" type="ORF">FWK35_00030638</name>
</gene>
<dbReference type="OrthoDB" id="7297959at2759"/>